<dbReference type="PRINTS" id="PR00625">
    <property type="entry name" value="JDOMAIN"/>
</dbReference>
<feature type="region of interest" description="Disordered" evidence="2">
    <location>
        <begin position="937"/>
        <end position="1148"/>
    </location>
</feature>
<feature type="compositionally biased region" description="Basic and acidic residues" evidence="2">
    <location>
        <begin position="941"/>
        <end position="962"/>
    </location>
</feature>
<dbReference type="GO" id="GO:0015074">
    <property type="term" value="P:DNA integration"/>
    <property type="evidence" value="ECO:0007669"/>
    <property type="project" value="InterPro"/>
</dbReference>
<dbReference type="InterPro" id="IPR036869">
    <property type="entry name" value="J_dom_sf"/>
</dbReference>
<evidence type="ECO:0000313" key="4">
    <source>
        <dbReference type="EMBL" id="CAI4015336.1"/>
    </source>
</evidence>
<evidence type="ECO:0000256" key="2">
    <source>
        <dbReference type="SAM" id="MobiDB-lite"/>
    </source>
</evidence>
<feature type="compositionally biased region" description="Basic residues" evidence="2">
    <location>
        <begin position="1075"/>
        <end position="1086"/>
    </location>
</feature>
<dbReference type="Gene3D" id="1.10.443.10">
    <property type="entry name" value="Intergrase catalytic core"/>
    <property type="match status" value="1"/>
</dbReference>
<dbReference type="InterPro" id="IPR001623">
    <property type="entry name" value="DnaJ_domain"/>
</dbReference>
<dbReference type="InterPro" id="IPR052423">
    <property type="entry name" value="EMIR"/>
</dbReference>
<dbReference type="GO" id="GO:0003677">
    <property type="term" value="F:DNA binding"/>
    <property type="evidence" value="ECO:0007669"/>
    <property type="project" value="InterPro"/>
</dbReference>
<evidence type="ECO:0000313" key="6">
    <source>
        <dbReference type="Proteomes" id="UP001152797"/>
    </source>
</evidence>
<dbReference type="SUPFAM" id="SSF46565">
    <property type="entry name" value="Chaperone J-domain"/>
    <property type="match status" value="1"/>
</dbReference>
<dbReference type="OrthoDB" id="10250354at2759"/>
<dbReference type="CDD" id="cd06257">
    <property type="entry name" value="DnaJ"/>
    <property type="match status" value="1"/>
</dbReference>
<keyword evidence="6" id="KW-1185">Reference proteome</keyword>
<organism evidence="4">
    <name type="scientific">Cladocopium goreaui</name>
    <dbReference type="NCBI Taxonomy" id="2562237"/>
    <lineage>
        <taxon>Eukaryota</taxon>
        <taxon>Sar</taxon>
        <taxon>Alveolata</taxon>
        <taxon>Dinophyceae</taxon>
        <taxon>Suessiales</taxon>
        <taxon>Symbiodiniaceae</taxon>
        <taxon>Cladocopium</taxon>
    </lineage>
</organism>
<reference evidence="5 6" key="2">
    <citation type="submission" date="2024-05" db="EMBL/GenBank/DDBJ databases">
        <authorList>
            <person name="Chen Y."/>
            <person name="Shah S."/>
            <person name="Dougan E. K."/>
            <person name="Thang M."/>
            <person name="Chan C."/>
        </authorList>
    </citation>
    <scope>NUCLEOTIDE SEQUENCE [LARGE SCALE GENOMIC DNA]</scope>
</reference>
<dbReference type="EMBL" id="CAMXCT020006526">
    <property type="protein sequence ID" value="CAL1168711.1"/>
    <property type="molecule type" value="Genomic_DNA"/>
</dbReference>
<feature type="region of interest" description="Disordered" evidence="2">
    <location>
        <begin position="611"/>
        <end position="635"/>
    </location>
</feature>
<dbReference type="SMART" id="SM00271">
    <property type="entry name" value="DnaJ"/>
    <property type="match status" value="1"/>
</dbReference>
<evidence type="ECO:0000313" key="5">
    <source>
        <dbReference type="EMBL" id="CAL4802648.1"/>
    </source>
</evidence>
<feature type="region of interest" description="Disordered" evidence="2">
    <location>
        <begin position="1230"/>
        <end position="1355"/>
    </location>
</feature>
<accession>A0A9P1DSB3</accession>
<feature type="compositionally biased region" description="Basic and acidic residues" evidence="2">
    <location>
        <begin position="1305"/>
        <end position="1329"/>
    </location>
</feature>
<dbReference type="PANTHER" id="PTHR44094">
    <property type="entry name" value="DNAJ HEAT SHOCK N-TERMINAL DOMAIN-CONTAINING PROTEIN"/>
    <property type="match status" value="1"/>
</dbReference>
<feature type="compositionally biased region" description="Basic and acidic residues" evidence="2">
    <location>
        <begin position="1116"/>
        <end position="1128"/>
    </location>
</feature>
<dbReference type="PANTHER" id="PTHR44094:SF8">
    <property type="entry name" value="DNAJ HEAT SHOCK N-TERMINAL DOMAIN-CONTAINING PROTEIN-RELATED"/>
    <property type="match status" value="1"/>
</dbReference>
<feature type="domain" description="J" evidence="3">
    <location>
        <begin position="499"/>
        <end position="564"/>
    </location>
</feature>
<sequence>MEQTTRVFQKTSRGSEFGRLSLAGEFFHGGGWVGKRIEEIEEDAGLELESHAWTHGLSGYVTYRNEDHTKFLCLLVSYPLLGSCCFTARFGAHLQLRDPTELLQKAPELPEPNQMRKAEGCGWASPKGTWELLAVASQDVIVLRCVLLPEDAKGRLSRQFTQRLREAPWCPSAQLRTSLQDATRHLCIEVCNRSGEDFVFENDWFRYGGWLATPADRLPAGASTTLKLCNTDYLYGISGLFWYVNESYSVYLSVVFSHPITGQAAFRAFLGAAPPELHQEWLQAPPLDFDCPLLKVLSLDPRLSRMEITLPEVLPRVTAVTETAMVPRREEFPMAFRRSLILEALEKEPSEPEAEPGLLDATRPRDVLEGLGSGLTCAGAGFAAGGAALVAMPAVGLSEAGVPGFLLGVLKGTGCALGLALGGSAAGCAQLLRGVLNTPEALRQEGRRRWDTKTGHWVDDFVDLAEEESKAAGLSEDIDSDEDSPLFGGALKKEVVDSSYYDILGVKPGSLPQEIKKAYYKAALQVHPDKNPGDQEAQQRFQQLADAYRILSDPELRERYDQLGRKVEEGVIDAPCVDPLLFFGILFGSEQCERYIGKLYLAMQTNQVAKELQRGPSEKVSHATREKKQSRNEKQLQQRQFLREVRCALHLRSLLDQWAVRRDAIDFTKSISHEASLLARCSFGSRLLSAIGQAYQSSAEEFMSGLYGPLTLEAQLTRLSSSFQDTHMKTAVGLSLAKAAYAANAVCAEAAEAVAAASTEWHASGDGVSESDSAAKSVPAQRGGCFNDSLEGKLPVFLQTLWDVCLLDITSTLKNVSGKVLKDVSVPWQLRLRRCQALLHVARSFQAHGACEDRKEPEKEKEKRKEEGSTGRSILCDYVTASDPYYRWWVSTDEGVGTTVDGLYHLCSGDPTKCTGGGKDERVVHLGKWRTWTEEGPLSIAKEDKKKGARPRGGDDDKEKERKKARMARLQQELDALRVEVMGSEDEAAKPKKKKKEERKGRPAAPGGGRSPRDVFKGAEVKGHMKPDRKGDEPESSSYGSEDEESDFEEPLTKREKEKERAIKKKAAAVAEQKKAKKDKQKRKTGRDKEGKRDKKPVRRAKDRGPFGVAPSEEWEERKVRKDDESHESGSSSDDSSFQKAPSSRSHHLKLVRYAKRYPGRLAARLLKRMESATGFGGGAETKPRQTGKPLQPVAHMYYLAIMTPHMRDRWTQRTQRELKVATTLLDLMVSGQGEGSPRAELGRRRSVEERPGQRPVWPRPEEEGPGRRERKREEGEPSRPGDPQEGRRSAIVGDPRPGSLAPPEPEKPPRSSKGDKEQEGHDGLRISSEEAAPGVFPEEGGEGAPSRKRQRHDNRRDFEKHILKELLQGGIPIKKVGKKILEALGLLRTRFGKLEEALDEGAIDATKAPGPAAPDLLPISVAAVREAIWLSDSEIRDWMALACLCLNFWYCTGWDRPTHTAHPRVLTGGQKDFLVTHLQPAIERMVEGDPVLPSYEELESALSAKGQDYAGNSWVVMEQLEAEKVARCWPEKGRAAVQPLVKFLKGDTKEQVEAPWKTILPFSEWPDDIPKSYVRATTEEWEKIVTEGFARGLFQACPDEEDLESAFNLFEMPLGWRGLFCYEKKVRGDLLGLQSQDEVFVSLKTVPMGWISAVGVVQAAIRHLAFDIAKLPLDGELQKEQPIPEGDKFLLYLDSVDQLRIVDKTCLAILEGSPSVDHERFEEACIKMGLPRNQGTALAGALRGTIQGGELRGDEGVYMLQPKKLHQNVGFCLTLLATQGWNQRKTSGIIGRLIFAAAFRRPLLACLAEIFHHFADSTERTPSDQVYDEVLGFLGLLPFAYTNLRAPVSPMLHATDASPSGAGSCVAKQLKREPGTASSADLLCARCRRNITELMAVAEEIDCPKKCGSHFCSLECYLEHRDACPLWRLGVPCFSERWSGPEAPLTKAMLKRGFDVVAPFDVKRDRSMDYFTDEGKQVWSDLEQEDPDYEHHAPDCKTFSRARGCPFYIDGQRHDGPPALRDERNVMGFPNLRGENAVKVRQGNKMVMASVRRCEELYDQGKYFSFEHPYRSLVWYLRRLKDLANRPNVRMAVFSNCCHGGTREKWTAVLTNNRSIFECLDQRDCPHGAGESYQPYWENGRIVYPTEAEAQYPAELCSRYAEGAAISIGLDQHVEAAHAEARREVIMRELAAYHRCEDLELRRRMACTILAIEKTMRPGQEQQHMNWLLSKGHYRGSDVRLFLEHHGAKHLVPYPALRWLWRETLSFKWKREAHINVLEAQALLAHVRRMLRDPSIRSCRMMVVVDSQVLYYALGKGRSASSQLNRILRRLMAMELAADIALYRQALRRFFKWLEAEEEQTPATYSALDRLLSHYLEHMWLDDEPIMYAGHLLSALWRFLPESRWCIPRAKQYFANWQTTHVSHPAAPLPAMAVLGMAGLAMSTKQPKVAAILLLGYLAFLRTGEMVQLSTAKITVDYPRGRILIALPGTKTSRGREETVCVVDDRVAALVNSLCQDPSCTSLWHGTASSFRASLAEFFTFFSLQEFNFTAYSFRRGGASHAFATGVTFDELLVKGRWQNARTARLYLDTGRAALIQTRFTPPAAHLLARYATKLRVFCDQLR</sequence>
<dbReference type="EMBL" id="CAMXCT010006526">
    <property type="protein sequence ID" value="CAI4015336.1"/>
    <property type="molecule type" value="Genomic_DNA"/>
</dbReference>
<name>A0A9P1DSB3_9DINO</name>
<keyword evidence="1" id="KW-0233">DNA recombination</keyword>
<dbReference type="Pfam" id="PF00226">
    <property type="entry name" value="DnaJ"/>
    <property type="match status" value="1"/>
</dbReference>
<dbReference type="GO" id="GO:0006310">
    <property type="term" value="P:DNA recombination"/>
    <property type="evidence" value="ECO:0007669"/>
    <property type="project" value="UniProtKB-KW"/>
</dbReference>
<feature type="compositionally biased region" description="Basic and acidic residues" evidence="2">
    <location>
        <begin position="1051"/>
        <end position="1061"/>
    </location>
</feature>
<evidence type="ECO:0000256" key="1">
    <source>
        <dbReference type="ARBA" id="ARBA00023172"/>
    </source>
</evidence>
<evidence type="ECO:0000259" key="3">
    <source>
        <dbReference type="PROSITE" id="PS50076"/>
    </source>
</evidence>
<feature type="compositionally biased region" description="Basic and acidic residues" evidence="2">
    <location>
        <begin position="1241"/>
        <end position="1253"/>
    </location>
</feature>
<dbReference type="EMBL" id="CAMXCT030006526">
    <property type="protein sequence ID" value="CAL4802648.1"/>
    <property type="molecule type" value="Genomic_DNA"/>
</dbReference>
<feature type="compositionally biased region" description="Basic and acidic residues" evidence="2">
    <location>
        <begin position="1260"/>
        <end position="1289"/>
    </location>
</feature>
<comment type="caution">
    <text evidence="4">The sequence shown here is derived from an EMBL/GenBank/DDBJ whole genome shotgun (WGS) entry which is preliminary data.</text>
</comment>
<feature type="compositionally biased region" description="Basic and acidic residues" evidence="2">
    <location>
        <begin position="1011"/>
        <end position="1033"/>
    </location>
</feature>
<dbReference type="InterPro" id="IPR026894">
    <property type="entry name" value="DnaJ_X"/>
</dbReference>
<dbReference type="PROSITE" id="PS50076">
    <property type="entry name" value="DNAJ_2"/>
    <property type="match status" value="1"/>
</dbReference>
<dbReference type="InterPro" id="IPR011010">
    <property type="entry name" value="DNA_brk_join_enz"/>
</dbReference>
<proteinExistence type="predicted"/>
<protein>
    <submittedName>
        <fullName evidence="5">Uncharacterized J domain-containing protein C3E7.11c</fullName>
    </submittedName>
</protein>
<dbReference type="Pfam" id="PF14308">
    <property type="entry name" value="DnaJ-X"/>
    <property type="match status" value="1"/>
</dbReference>
<dbReference type="InterPro" id="IPR013762">
    <property type="entry name" value="Integrase-like_cat_sf"/>
</dbReference>
<gene>
    <name evidence="4" type="ORF">C1SCF055_LOCUS40170</name>
</gene>
<dbReference type="Gene3D" id="1.10.287.110">
    <property type="entry name" value="DnaJ domain"/>
    <property type="match status" value="1"/>
</dbReference>
<dbReference type="Proteomes" id="UP001152797">
    <property type="component" value="Unassembled WGS sequence"/>
</dbReference>
<feature type="compositionally biased region" description="Acidic residues" evidence="2">
    <location>
        <begin position="1041"/>
        <end position="1050"/>
    </location>
</feature>
<reference evidence="4" key="1">
    <citation type="submission" date="2022-10" db="EMBL/GenBank/DDBJ databases">
        <authorList>
            <person name="Chen Y."/>
            <person name="Dougan E. K."/>
            <person name="Chan C."/>
            <person name="Rhodes N."/>
            <person name="Thang M."/>
        </authorList>
    </citation>
    <scope>NUCLEOTIDE SEQUENCE</scope>
</reference>
<dbReference type="SUPFAM" id="SSF56349">
    <property type="entry name" value="DNA breaking-rejoining enzymes"/>
    <property type="match status" value="1"/>
</dbReference>